<dbReference type="InterPro" id="IPR050273">
    <property type="entry name" value="GppA/Ppx_hydrolase"/>
</dbReference>
<dbReference type="PANTHER" id="PTHR30005:SF0">
    <property type="entry name" value="RETROGRADE REGULATION PROTEIN 2"/>
    <property type="match status" value="1"/>
</dbReference>
<dbReference type="Pfam" id="PF02541">
    <property type="entry name" value="Ppx-GppA"/>
    <property type="match status" value="1"/>
</dbReference>
<dbReference type="SUPFAM" id="SSF53067">
    <property type="entry name" value="Actin-like ATPase domain"/>
    <property type="match status" value="2"/>
</dbReference>
<evidence type="ECO:0000313" key="2">
    <source>
        <dbReference type="EMBL" id="BCI63299.1"/>
    </source>
</evidence>
<name>A0A7G1HU69_9BACT</name>
<protein>
    <submittedName>
        <fullName evidence="2">Exopolyphosphatase</fullName>
    </submittedName>
</protein>
<keyword evidence="3" id="KW-1185">Reference proteome</keyword>
<dbReference type="Gene3D" id="3.30.420.150">
    <property type="entry name" value="Exopolyphosphatase. Domain 2"/>
    <property type="match status" value="1"/>
</dbReference>
<dbReference type="Proteomes" id="UP000594042">
    <property type="component" value="Chromosome"/>
</dbReference>
<dbReference type="GO" id="GO:0016462">
    <property type="term" value="F:pyrophosphatase activity"/>
    <property type="evidence" value="ECO:0007669"/>
    <property type="project" value="TreeGrafter"/>
</dbReference>
<gene>
    <name evidence="2" type="ORF">Cop2CBH44_16520</name>
</gene>
<evidence type="ECO:0000313" key="3">
    <source>
        <dbReference type="Proteomes" id="UP000594042"/>
    </source>
</evidence>
<accession>A0A7G1HU69</accession>
<dbReference type="CDD" id="cd24006">
    <property type="entry name" value="ASKHA_NBD_PPX_GppA"/>
    <property type="match status" value="1"/>
</dbReference>
<sequence length="302" mass="33939">MDKLNFAAIDIGSNAVRLMIKGIAHGETIENLTKVFMVRVPLRLGQDAFTLGRISNDKTGKLLRLVKAFRQLMQIYNVQSYRACATSAMRDAENGKEVTKYIVEKTGVEIEIVNGQEEARIVYDSHIVDELNRVGDYIYVDVGGGSTEISLISNRALKSSASYNIGTVRILNNKVDKVELLRMYNDLKLLSEVYPKLSVIGSGGNINKLFRISEFPKGRPLTTVKLREELDMLSAIPVKERIRKFDLKPDRADVIVPAAELYLQIAHHVKATEIWVPTIGIVDGITYSLCEQYLAEHPNWDK</sequence>
<proteinExistence type="predicted"/>
<dbReference type="AlphaFoldDB" id="A0A7G1HU69"/>
<evidence type="ECO:0000259" key="1">
    <source>
        <dbReference type="Pfam" id="PF02541"/>
    </source>
</evidence>
<dbReference type="EMBL" id="AP023322">
    <property type="protein sequence ID" value="BCI63299.1"/>
    <property type="molecule type" value="Genomic_DNA"/>
</dbReference>
<dbReference type="InterPro" id="IPR003695">
    <property type="entry name" value="Ppx_GppA_N"/>
</dbReference>
<dbReference type="Gene3D" id="3.30.420.40">
    <property type="match status" value="1"/>
</dbReference>
<dbReference type="KEGG" id="copr:Cop2CBH44_16520"/>
<organism evidence="2 3">
    <name type="scientific">Coprobacter secundus subsp. similis</name>
    <dbReference type="NCBI Taxonomy" id="2751153"/>
    <lineage>
        <taxon>Bacteria</taxon>
        <taxon>Pseudomonadati</taxon>
        <taxon>Bacteroidota</taxon>
        <taxon>Bacteroidia</taxon>
        <taxon>Bacteroidales</taxon>
        <taxon>Barnesiellaceae</taxon>
        <taxon>Coprobacter</taxon>
    </lineage>
</organism>
<reference evidence="3" key="1">
    <citation type="submission" date="2020-07" db="EMBL/GenBank/DDBJ databases">
        <title>Complete genome sequencing of Coprobacter sp. strain 2CBH44.</title>
        <authorList>
            <person name="Sakamoto M."/>
            <person name="Murakami T."/>
            <person name="Mori H."/>
        </authorList>
    </citation>
    <scope>NUCLEOTIDE SEQUENCE [LARGE SCALE GENOMIC DNA]</scope>
    <source>
        <strain evidence="3">2CBH44</strain>
    </source>
</reference>
<feature type="domain" description="Ppx/GppA phosphatase N-terminal" evidence="1">
    <location>
        <begin position="32"/>
        <end position="290"/>
    </location>
</feature>
<dbReference type="InterPro" id="IPR043129">
    <property type="entry name" value="ATPase_NBD"/>
</dbReference>
<dbReference type="PANTHER" id="PTHR30005">
    <property type="entry name" value="EXOPOLYPHOSPHATASE"/>
    <property type="match status" value="1"/>
</dbReference>
<dbReference type="RefSeq" id="WP_200755878.1">
    <property type="nucleotide sequence ID" value="NZ_AP023322.1"/>
</dbReference>